<evidence type="ECO:0000259" key="1">
    <source>
        <dbReference type="SMART" id="SM01321"/>
    </source>
</evidence>
<dbReference type="SMART" id="SM01321">
    <property type="entry name" value="Y1_Tnp"/>
    <property type="match status" value="1"/>
</dbReference>
<reference evidence="3" key="1">
    <citation type="journal article" date="2019" name="Int. J. Syst. Evol. Microbiol.">
        <title>The Global Catalogue of Microorganisms (GCM) 10K type strain sequencing project: providing services to taxonomists for standard genome sequencing and annotation.</title>
        <authorList>
            <consortium name="The Broad Institute Genomics Platform"/>
            <consortium name="The Broad Institute Genome Sequencing Center for Infectious Disease"/>
            <person name="Wu L."/>
            <person name="Ma J."/>
        </authorList>
    </citation>
    <scope>NUCLEOTIDE SEQUENCE [LARGE SCALE GENOMIC DNA]</scope>
    <source>
        <strain evidence="3">CGMCC 1.15922</strain>
    </source>
</reference>
<sequence>MSWNDLRKGRFSQPKAEYFITFNTHNRQDIFTNYKIAQLFCKQIVINEQKHHRKWLTWVLMPDHFHGLLRLGEKEILLSKVIAELKGSTAYIINAELDRKGKLWQTSFYDHALRKEESRKNIARYIVANPLRKGLVKDIKNYPYWNSIYL</sequence>
<dbReference type="InterPro" id="IPR002686">
    <property type="entry name" value="Transposase_17"/>
</dbReference>
<dbReference type="Pfam" id="PF01797">
    <property type="entry name" value="Y1_Tnp"/>
    <property type="match status" value="1"/>
</dbReference>
<comment type="caution">
    <text evidence="2">The sequence shown here is derived from an EMBL/GenBank/DDBJ whole genome shotgun (WGS) entry which is preliminary data.</text>
</comment>
<dbReference type="SUPFAM" id="SSF143422">
    <property type="entry name" value="Transposase IS200-like"/>
    <property type="match status" value="1"/>
</dbReference>
<dbReference type="InterPro" id="IPR052715">
    <property type="entry name" value="RAYT_transposase"/>
</dbReference>
<dbReference type="Proteomes" id="UP000626370">
    <property type="component" value="Unassembled WGS sequence"/>
</dbReference>
<organism evidence="2 3">
    <name type="scientific">Thalassotalea profundi</name>
    <dbReference type="NCBI Taxonomy" id="2036687"/>
    <lineage>
        <taxon>Bacteria</taxon>
        <taxon>Pseudomonadati</taxon>
        <taxon>Pseudomonadota</taxon>
        <taxon>Gammaproteobacteria</taxon>
        <taxon>Alteromonadales</taxon>
        <taxon>Colwelliaceae</taxon>
        <taxon>Thalassotalea</taxon>
    </lineage>
</organism>
<dbReference type="InterPro" id="IPR036515">
    <property type="entry name" value="Transposase_17_sf"/>
</dbReference>
<dbReference type="EMBL" id="BNAH01000004">
    <property type="protein sequence ID" value="GHE85908.1"/>
    <property type="molecule type" value="Genomic_DNA"/>
</dbReference>
<proteinExistence type="predicted"/>
<protein>
    <submittedName>
        <fullName evidence="2">Transposase</fullName>
    </submittedName>
</protein>
<accession>A0ABQ3IN66</accession>
<name>A0ABQ3IN66_9GAMM</name>
<dbReference type="PANTHER" id="PTHR36966:SF1">
    <property type="entry name" value="REP-ASSOCIATED TYROSINE TRANSPOSASE"/>
    <property type="match status" value="1"/>
</dbReference>
<dbReference type="Gene3D" id="3.30.70.1290">
    <property type="entry name" value="Transposase IS200-like"/>
    <property type="match status" value="1"/>
</dbReference>
<dbReference type="PANTHER" id="PTHR36966">
    <property type="entry name" value="REP-ASSOCIATED TYROSINE TRANSPOSASE"/>
    <property type="match status" value="1"/>
</dbReference>
<evidence type="ECO:0000313" key="3">
    <source>
        <dbReference type="Proteomes" id="UP000626370"/>
    </source>
</evidence>
<feature type="domain" description="Transposase IS200-like" evidence="1">
    <location>
        <begin position="13"/>
        <end position="129"/>
    </location>
</feature>
<dbReference type="RefSeq" id="WP_189377522.1">
    <property type="nucleotide sequence ID" value="NZ_BNAH01000004.1"/>
</dbReference>
<dbReference type="NCBIfam" id="NF047646">
    <property type="entry name" value="REP_Tyr_transpos"/>
    <property type="match status" value="1"/>
</dbReference>
<evidence type="ECO:0000313" key="2">
    <source>
        <dbReference type="EMBL" id="GHE85908.1"/>
    </source>
</evidence>
<gene>
    <name evidence="2" type="ORF">GCM10011501_13850</name>
</gene>
<keyword evidence="3" id="KW-1185">Reference proteome</keyword>